<dbReference type="InterPro" id="IPR036056">
    <property type="entry name" value="Fibrinogen-like_C"/>
</dbReference>
<dbReference type="Proteomes" id="UP001162156">
    <property type="component" value="Unassembled WGS sequence"/>
</dbReference>
<proteinExistence type="predicted"/>
<organism evidence="3 4">
    <name type="scientific">Rhamnusium bicolor</name>
    <dbReference type="NCBI Taxonomy" id="1586634"/>
    <lineage>
        <taxon>Eukaryota</taxon>
        <taxon>Metazoa</taxon>
        <taxon>Ecdysozoa</taxon>
        <taxon>Arthropoda</taxon>
        <taxon>Hexapoda</taxon>
        <taxon>Insecta</taxon>
        <taxon>Pterygota</taxon>
        <taxon>Neoptera</taxon>
        <taxon>Endopterygota</taxon>
        <taxon>Coleoptera</taxon>
        <taxon>Polyphaga</taxon>
        <taxon>Cucujiformia</taxon>
        <taxon>Chrysomeloidea</taxon>
        <taxon>Cerambycidae</taxon>
        <taxon>Lepturinae</taxon>
        <taxon>Rhagiini</taxon>
        <taxon>Rhamnusium</taxon>
    </lineage>
</organism>
<dbReference type="Pfam" id="PF00147">
    <property type="entry name" value="Fibrinogen_C"/>
    <property type="match status" value="1"/>
</dbReference>
<evidence type="ECO:0000313" key="4">
    <source>
        <dbReference type="Proteomes" id="UP001162156"/>
    </source>
</evidence>
<dbReference type="PANTHER" id="PTHR19143:SF458">
    <property type="entry name" value="FIBRINOGEN C-TERMINAL DOMAIN-CONTAINING PROTEIN-RELATED"/>
    <property type="match status" value="1"/>
</dbReference>
<accession>A0AAV8ZW19</accession>
<dbReference type="EMBL" id="JANEYF010000334">
    <property type="protein sequence ID" value="KAJ8970587.1"/>
    <property type="molecule type" value="Genomic_DNA"/>
</dbReference>
<dbReference type="PROSITE" id="PS00514">
    <property type="entry name" value="FIBRINOGEN_C_1"/>
    <property type="match status" value="1"/>
</dbReference>
<feature type="domain" description="Fibrinogen C-terminal" evidence="2">
    <location>
        <begin position="1"/>
        <end position="61"/>
    </location>
</feature>
<dbReference type="SUPFAM" id="SSF56496">
    <property type="entry name" value="Fibrinogen C-terminal domain-like"/>
    <property type="match status" value="1"/>
</dbReference>
<sequence>MRHECLRGAWWYRGCDTSNLNGKYLNGELPESYLYQGMYWGEFRGAQYSLAQARMMIRPRGRYSPPIFPDGLAANRRN</sequence>
<comment type="caution">
    <text evidence="3">The sequence shown here is derived from an EMBL/GenBank/DDBJ whole genome shotgun (WGS) entry which is preliminary data.</text>
</comment>
<gene>
    <name evidence="3" type="ORF">NQ314_001120</name>
</gene>
<dbReference type="AlphaFoldDB" id="A0AAV8ZW19"/>
<dbReference type="PANTHER" id="PTHR19143">
    <property type="entry name" value="FIBRINOGEN/TENASCIN/ANGIOPOEITIN"/>
    <property type="match status" value="1"/>
</dbReference>
<dbReference type="InterPro" id="IPR050373">
    <property type="entry name" value="Fibrinogen_C-term_domain"/>
</dbReference>
<dbReference type="GO" id="GO:0005615">
    <property type="term" value="C:extracellular space"/>
    <property type="evidence" value="ECO:0007669"/>
    <property type="project" value="TreeGrafter"/>
</dbReference>
<name>A0AAV8ZW19_9CUCU</name>
<dbReference type="PROSITE" id="PS51406">
    <property type="entry name" value="FIBRINOGEN_C_2"/>
    <property type="match status" value="1"/>
</dbReference>
<evidence type="ECO:0000256" key="1">
    <source>
        <dbReference type="ARBA" id="ARBA00023157"/>
    </source>
</evidence>
<dbReference type="InterPro" id="IPR014716">
    <property type="entry name" value="Fibrinogen_a/b/g_C_1"/>
</dbReference>
<reference evidence="3" key="1">
    <citation type="journal article" date="2023" name="Insect Mol. Biol.">
        <title>Genome sequencing provides insights into the evolution of gene families encoding plant cell wall-degrading enzymes in longhorned beetles.</title>
        <authorList>
            <person name="Shin N.R."/>
            <person name="Okamura Y."/>
            <person name="Kirsch R."/>
            <person name="Pauchet Y."/>
        </authorList>
    </citation>
    <scope>NUCLEOTIDE SEQUENCE</scope>
    <source>
        <strain evidence="3">RBIC_L_NR</strain>
    </source>
</reference>
<dbReference type="InterPro" id="IPR020837">
    <property type="entry name" value="Fibrinogen_CS"/>
</dbReference>
<dbReference type="InterPro" id="IPR002181">
    <property type="entry name" value="Fibrinogen_a/b/g_C_dom"/>
</dbReference>
<keyword evidence="1" id="KW-1015">Disulfide bond</keyword>
<evidence type="ECO:0000313" key="3">
    <source>
        <dbReference type="EMBL" id="KAJ8970587.1"/>
    </source>
</evidence>
<keyword evidence="4" id="KW-1185">Reference proteome</keyword>
<protein>
    <recommendedName>
        <fullName evidence="2">Fibrinogen C-terminal domain-containing protein</fullName>
    </recommendedName>
</protein>
<evidence type="ECO:0000259" key="2">
    <source>
        <dbReference type="PROSITE" id="PS51406"/>
    </source>
</evidence>
<dbReference type="Gene3D" id="3.90.215.10">
    <property type="entry name" value="Gamma Fibrinogen, chain A, domain 1"/>
    <property type="match status" value="1"/>
</dbReference>